<sequence>MMDKMILGRYIPGNSWLHSIDPRAKITAVMYFIVIVFMANNWLTYLFLFAYVLYLVFSSKVPFMFFVKGLQPIMILILLTLLLQVFFHTRWRYFARAWPDQSYDTRTIERY</sequence>
<keyword evidence="8" id="KW-1185">Reference proteome</keyword>
<protein>
    <submittedName>
        <fullName evidence="7">Cobalt ABC transporter permease</fullName>
    </submittedName>
</protein>
<dbReference type="AlphaFoldDB" id="W7AXW3"/>
<dbReference type="Proteomes" id="UP000019246">
    <property type="component" value="Unassembled WGS sequence"/>
</dbReference>
<dbReference type="GO" id="GO:0005886">
    <property type="term" value="C:plasma membrane"/>
    <property type="evidence" value="ECO:0007669"/>
    <property type="project" value="UniProtKB-ARBA"/>
</dbReference>
<dbReference type="STRING" id="1265818.MAQA_09529"/>
<accession>W7AXW3</accession>
<evidence type="ECO:0000256" key="2">
    <source>
        <dbReference type="ARBA" id="ARBA00022475"/>
    </source>
</evidence>
<dbReference type="PATRIC" id="fig|1265818.5.peg.1918"/>
<reference evidence="7 8" key="1">
    <citation type="journal article" date="2014" name="Int. J. Syst. Evol. Microbiol.">
        <title>Listeria floridensis sp. nov., Listeria aquatica sp. nov., Listeria cornellensis sp. nov., Listeria riparia sp. nov. and Listeria grandensis sp. nov., from agricultural and natural environments.</title>
        <authorList>
            <person name="den Bakker H.C."/>
            <person name="Warchocki S."/>
            <person name="Wright E.M."/>
            <person name="Allred A.F."/>
            <person name="Ahlstrom C."/>
            <person name="Manuel C.S."/>
            <person name="Stasiewicz M.J."/>
            <person name="Burrell A."/>
            <person name="Roof S."/>
            <person name="Strawn L."/>
            <person name="Fortes E.D."/>
            <person name="Nightingale K.K."/>
            <person name="Kephart D."/>
            <person name="Wiedmann M."/>
        </authorList>
    </citation>
    <scope>NUCLEOTIDE SEQUENCE [LARGE SCALE GENOMIC DNA]</scope>
    <source>
        <strain evidence="7 8">FSL S10-1188</strain>
    </source>
</reference>
<keyword evidence="5 6" id="KW-0472">Membrane</keyword>
<dbReference type="PANTHER" id="PTHR34857">
    <property type="entry name" value="SLL0384 PROTEIN"/>
    <property type="match status" value="1"/>
</dbReference>
<feature type="transmembrane region" description="Helical" evidence="6">
    <location>
        <begin position="29"/>
        <end position="57"/>
    </location>
</feature>
<comment type="subcellular location">
    <subcellularLocation>
        <location evidence="1">Membrane</location>
        <topology evidence="1">Multi-pass membrane protein</topology>
    </subcellularLocation>
</comment>
<gene>
    <name evidence="7" type="ORF">MAQA_09529</name>
</gene>
<keyword evidence="2" id="KW-1003">Cell membrane</keyword>
<name>W7AXW3_9LIST</name>
<evidence type="ECO:0000313" key="8">
    <source>
        <dbReference type="Proteomes" id="UP000019246"/>
    </source>
</evidence>
<dbReference type="InterPro" id="IPR051611">
    <property type="entry name" value="ECF_transporter_component"/>
</dbReference>
<evidence type="ECO:0000256" key="1">
    <source>
        <dbReference type="ARBA" id="ARBA00004141"/>
    </source>
</evidence>
<evidence type="ECO:0000256" key="3">
    <source>
        <dbReference type="ARBA" id="ARBA00022692"/>
    </source>
</evidence>
<proteinExistence type="predicted"/>
<dbReference type="EMBL" id="AOCG01000010">
    <property type="protein sequence ID" value="EUJ18452.1"/>
    <property type="molecule type" value="Genomic_DNA"/>
</dbReference>
<dbReference type="PANTHER" id="PTHR34857:SF2">
    <property type="entry name" value="SLL0384 PROTEIN"/>
    <property type="match status" value="1"/>
</dbReference>
<evidence type="ECO:0000313" key="7">
    <source>
        <dbReference type="EMBL" id="EUJ18452.1"/>
    </source>
</evidence>
<dbReference type="Pfam" id="PF02361">
    <property type="entry name" value="CbiQ"/>
    <property type="match status" value="1"/>
</dbReference>
<comment type="caution">
    <text evidence="7">The sequence shown here is derived from an EMBL/GenBank/DDBJ whole genome shotgun (WGS) entry which is preliminary data.</text>
</comment>
<evidence type="ECO:0000256" key="4">
    <source>
        <dbReference type="ARBA" id="ARBA00022989"/>
    </source>
</evidence>
<keyword evidence="4 6" id="KW-1133">Transmembrane helix</keyword>
<organism evidence="7 8">
    <name type="scientific">Listeria aquatica FSL S10-1188</name>
    <dbReference type="NCBI Taxonomy" id="1265818"/>
    <lineage>
        <taxon>Bacteria</taxon>
        <taxon>Bacillati</taxon>
        <taxon>Bacillota</taxon>
        <taxon>Bacilli</taxon>
        <taxon>Bacillales</taxon>
        <taxon>Listeriaceae</taxon>
        <taxon>Listeria</taxon>
    </lineage>
</organism>
<evidence type="ECO:0000256" key="6">
    <source>
        <dbReference type="SAM" id="Phobius"/>
    </source>
</evidence>
<dbReference type="InterPro" id="IPR003339">
    <property type="entry name" value="ABC/ECF_trnsptr_transmembrane"/>
</dbReference>
<evidence type="ECO:0000256" key="5">
    <source>
        <dbReference type="ARBA" id="ARBA00023136"/>
    </source>
</evidence>
<keyword evidence="3 6" id="KW-0812">Transmembrane</keyword>
<feature type="transmembrane region" description="Helical" evidence="6">
    <location>
        <begin position="69"/>
        <end position="87"/>
    </location>
</feature>